<evidence type="ECO:0000313" key="2">
    <source>
        <dbReference type="Proteomes" id="UP000033441"/>
    </source>
</evidence>
<dbReference type="Proteomes" id="UP000033441">
    <property type="component" value="Unassembled WGS sequence"/>
</dbReference>
<proteinExistence type="predicted"/>
<sequence>MCQVVSARVAPKAIEPYLNIFGTDLKAFSISSVMKGRIMMPMAIPATRAFSDCALNPQNSARLRMFGDRKTTAKYPYTTVGMPHNISKSVLKVLRTLLSEYSLTYIADSRPRGNATVTDTITIRSVPLNKGNIPKEPTNWPFITLESGFHVVPKIKSESGTSAKNNFDLKAKHPAITITVKKDSAVEKSMALCSTLNLLSKRSVYNIRTAEHNTAMAEIASFPKDCSNKPDNNARPATIETKGTRTFQKEEYLHRQYPKGGKAKISAIASIISELILVSKLVTSMLIM</sequence>
<reference evidence="1 2" key="1">
    <citation type="submission" date="2015-02" db="EMBL/GenBank/DDBJ databases">
        <title>Genome Sequencing of Rickettsiales.</title>
        <authorList>
            <person name="Daugherty S.C."/>
            <person name="Su Q."/>
            <person name="Abolude K."/>
            <person name="Beier-Sexton M."/>
            <person name="Carlyon J.A."/>
            <person name="Carter R."/>
            <person name="Day N.P."/>
            <person name="Dumler S.J."/>
            <person name="Dyachenko V."/>
            <person name="Godinez A."/>
            <person name="Kurtti T.J."/>
            <person name="Lichay M."/>
            <person name="Mullins K.E."/>
            <person name="Ott S."/>
            <person name="Pappas-Brown V."/>
            <person name="Paris D.H."/>
            <person name="Patel P."/>
            <person name="Richards A.L."/>
            <person name="Sadzewicz L."/>
            <person name="Sears K."/>
            <person name="Seidman D."/>
            <person name="Sengamalay N."/>
            <person name="Stenos J."/>
            <person name="Tallon L.J."/>
            <person name="Vincent G."/>
            <person name="Fraser C.M."/>
            <person name="Munderloh U."/>
            <person name="Dunning-Hotopp J.C."/>
        </authorList>
    </citation>
    <scope>NUCLEOTIDE SEQUENCE [LARGE SCALE GENOMIC DNA]</scope>
    <source>
        <strain evidence="1 2">ApMUC09</strain>
    </source>
</reference>
<organism evidence="1 2">
    <name type="scientific">Anaplasma phagocytophilum str. ApMUC09</name>
    <dbReference type="NCBI Taxonomy" id="1359152"/>
    <lineage>
        <taxon>Bacteria</taxon>
        <taxon>Pseudomonadati</taxon>
        <taxon>Pseudomonadota</taxon>
        <taxon>Alphaproteobacteria</taxon>
        <taxon>Rickettsiales</taxon>
        <taxon>Anaplasmataceae</taxon>
        <taxon>Anaplasma</taxon>
        <taxon>phagocytophilum group</taxon>
    </lineage>
</organism>
<name>A0A0F3N9Z9_ANAPH</name>
<evidence type="ECO:0000313" key="1">
    <source>
        <dbReference type="EMBL" id="KJV64527.1"/>
    </source>
</evidence>
<gene>
    <name evidence="1" type="ORF">APHMUC_0822</name>
</gene>
<dbReference type="EMBL" id="LANV01000001">
    <property type="protein sequence ID" value="KJV64527.1"/>
    <property type="molecule type" value="Genomic_DNA"/>
</dbReference>
<comment type="caution">
    <text evidence="1">The sequence shown here is derived from an EMBL/GenBank/DDBJ whole genome shotgun (WGS) entry which is preliminary data.</text>
</comment>
<protein>
    <submittedName>
        <fullName evidence="1">Uncharacterized protein</fullName>
    </submittedName>
</protein>
<accession>A0A0F3N9Z9</accession>
<dbReference type="AlphaFoldDB" id="A0A0F3N9Z9"/>